<keyword evidence="3" id="KW-0472">Membrane</keyword>
<evidence type="ECO:0000313" key="5">
    <source>
        <dbReference type="Proteomes" id="UP001620626"/>
    </source>
</evidence>
<organism evidence="4 5">
    <name type="scientific">Heterodera trifolii</name>
    <dbReference type="NCBI Taxonomy" id="157864"/>
    <lineage>
        <taxon>Eukaryota</taxon>
        <taxon>Metazoa</taxon>
        <taxon>Ecdysozoa</taxon>
        <taxon>Nematoda</taxon>
        <taxon>Chromadorea</taxon>
        <taxon>Rhabditida</taxon>
        <taxon>Tylenchina</taxon>
        <taxon>Tylenchomorpha</taxon>
        <taxon>Tylenchoidea</taxon>
        <taxon>Heteroderidae</taxon>
        <taxon>Heteroderinae</taxon>
        <taxon>Heterodera</taxon>
    </lineage>
</organism>
<sequence length="369" mass="41989">MKEYEASSVRQRAKIEERDGKRAKANAQKAPKNSGNNLQIGWIVCFVLFTFTIGILMYQSRETPTNYQKEVNRECDEETGQCIAIVDYTRDFGKTWHRGIFYVNETTFDFEKMYEKKVGAEAILKCPANADAPEGCVPDHGRLSWPYVATMAIMPFVVGALHHPTQMQQRTQSALVIGMGGGTLDMFLHTKTPNLNITIYELDPMVVQMADKWFGTVEDSTRRTIVEDGIFGIEKAAENGEQFDLVALDACEMFSELICPVSVFSDEKILQKIKAILKPTGAFAVNVLMQDEKQEDKYVAEQKRKLLNTFPICLHTSFVRELAHVFVCFHTKINVSGKHAKLSKEWEKKREELAKEFGIDELLTQYRIS</sequence>
<accession>A0ABD2M2M8</accession>
<keyword evidence="1" id="KW-0620">Polyamine biosynthesis</keyword>
<keyword evidence="3" id="KW-1133">Transmembrane helix</keyword>
<feature type="compositionally biased region" description="Basic and acidic residues" evidence="2">
    <location>
        <begin position="13"/>
        <end position="22"/>
    </location>
</feature>
<dbReference type="Gene3D" id="3.40.50.150">
    <property type="entry name" value="Vaccinia Virus protein VP39"/>
    <property type="match status" value="1"/>
</dbReference>
<gene>
    <name evidence="4" type="ORF">niasHT_003515</name>
</gene>
<name>A0ABD2M2M8_9BILA</name>
<proteinExistence type="predicted"/>
<dbReference type="Pfam" id="PF01564">
    <property type="entry name" value="Spermine_synth"/>
    <property type="match status" value="1"/>
</dbReference>
<dbReference type="PANTHER" id="PTHR43317:SF1">
    <property type="entry name" value="THERMOSPERMINE SYNTHASE ACAULIS5"/>
    <property type="match status" value="1"/>
</dbReference>
<keyword evidence="3" id="KW-0812">Transmembrane</keyword>
<evidence type="ECO:0000256" key="3">
    <source>
        <dbReference type="SAM" id="Phobius"/>
    </source>
</evidence>
<dbReference type="GO" id="GO:0006596">
    <property type="term" value="P:polyamine biosynthetic process"/>
    <property type="evidence" value="ECO:0007669"/>
    <property type="project" value="UniProtKB-KW"/>
</dbReference>
<feature type="transmembrane region" description="Helical" evidence="3">
    <location>
        <begin position="40"/>
        <end position="58"/>
    </location>
</feature>
<dbReference type="Proteomes" id="UP001620626">
    <property type="component" value="Unassembled WGS sequence"/>
</dbReference>
<evidence type="ECO:0000313" key="4">
    <source>
        <dbReference type="EMBL" id="KAL3121724.1"/>
    </source>
</evidence>
<protein>
    <recommendedName>
        <fullName evidence="6">Methyltransferase-like protein 13</fullName>
    </recommendedName>
</protein>
<dbReference type="PANTHER" id="PTHR43317">
    <property type="entry name" value="THERMOSPERMINE SYNTHASE ACAULIS5"/>
    <property type="match status" value="1"/>
</dbReference>
<feature type="region of interest" description="Disordered" evidence="2">
    <location>
        <begin position="1"/>
        <end position="33"/>
    </location>
</feature>
<evidence type="ECO:0000256" key="2">
    <source>
        <dbReference type="SAM" id="MobiDB-lite"/>
    </source>
</evidence>
<reference evidence="4 5" key="1">
    <citation type="submission" date="2024-10" db="EMBL/GenBank/DDBJ databases">
        <authorList>
            <person name="Kim D."/>
        </authorList>
    </citation>
    <scope>NUCLEOTIDE SEQUENCE [LARGE SCALE GENOMIC DNA]</scope>
    <source>
        <strain evidence="4">BH-2024</strain>
    </source>
</reference>
<keyword evidence="5" id="KW-1185">Reference proteome</keyword>
<dbReference type="EMBL" id="JBICBT010000178">
    <property type="protein sequence ID" value="KAL3121724.1"/>
    <property type="molecule type" value="Genomic_DNA"/>
</dbReference>
<comment type="caution">
    <text evidence="4">The sequence shown here is derived from an EMBL/GenBank/DDBJ whole genome shotgun (WGS) entry which is preliminary data.</text>
</comment>
<dbReference type="InterPro" id="IPR029063">
    <property type="entry name" value="SAM-dependent_MTases_sf"/>
</dbReference>
<evidence type="ECO:0000256" key="1">
    <source>
        <dbReference type="ARBA" id="ARBA00023115"/>
    </source>
</evidence>
<evidence type="ECO:0008006" key="6">
    <source>
        <dbReference type="Google" id="ProtNLM"/>
    </source>
</evidence>
<dbReference type="AlphaFoldDB" id="A0ABD2M2M8"/>
<dbReference type="SUPFAM" id="SSF53335">
    <property type="entry name" value="S-adenosyl-L-methionine-dependent methyltransferases"/>
    <property type="match status" value="1"/>
</dbReference>